<dbReference type="InterPro" id="IPR029068">
    <property type="entry name" value="Glyas_Bleomycin-R_OHBP_Dase"/>
</dbReference>
<name>A0ABQ1XD44_9MICC</name>
<dbReference type="RefSeq" id="WP_188808811.1">
    <property type="nucleotide sequence ID" value="NZ_BAAAWV010000001.1"/>
</dbReference>
<evidence type="ECO:0000313" key="2">
    <source>
        <dbReference type="EMBL" id="GGG85118.1"/>
    </source>
</evidence>
<comment type="caution">
    <text evidence="2">The sequence shown here is derived from an EMBL/GenBank/DDBJ whole genome shotgun (WGS) entry which is preliminary data.</text>
</comment>
<organism evidence="2 3">
    <name type="scientific">Pseudarthrobacter polychromogenes</name>
    <dbReference type="NCBI Taxonomy" id="1676"/>
    <lineage>
        <taxon>Bacteria</taxon>
        <taxon>Bacillati</taxon>
        <taxon>Actinomycetota</taxon>
        <taxon>Actinomycetes</taxon>
        <taxon>Micrococcales</taxon>
        <taxon>Micrococcaceae</taxon>
        <taxon>Pseudarthrobacter</taxon>
    </lineage>
</organism>
<feature type="domain" description="VOC" evidence="1">
    <location>
        <begin position="4"/>
        <end position="127"/>
    </location>
</feature>
<dbReference type="Proteomes" id="UP000596938">
    <property type="component" value="Unassembled WGS sequence"/>
</dbReference>
<evidence type="ECO:0000313" key="3">
    <source>
        <dbReference type="Proteomes" id="UP000596938"/>
    </source>
</evidence>
<keyword evidence="3" id="KW-1185">Reference proteome</keyword>
<dbReference type="PANTHER" id="PTHR36503">
    <property type="entry name" value="BLR2520 PROTEIN"/>
    <property type="match status" value="1"/>
</dbReference>
<dbReference type="InterPro" id="IPR004360">
    <property type="entry name" value="Glyas_Fos-R_dOase_dom"/>
</dbReference>
<sequence length="140" mass="14952">MQPRVDFISLGVRSVAASRAFYVDGLGWSVHREVPGDVVFIQVNHGLVLSLWDVSQMQADAGVTASGGVPCITLSHNLPGTEDVDRVMEEAAAAGAEIVAEPITQPWGGYSGYFADPDGFRWEVAYNPTWAVDDDGAVTV</sequence>
<dbReference type="PROSITE" id="PS51819">
    <property type="entry name" value="VOC"/>
    <property type="match status" value="1"/>
</dbReference>
<dbReference type="EMBL" id="BMKU01000001">
    <property type="protein sequence ID" value="GGG85118.1"/>
    <property type="molecule type" value="Genomic_DNA"/>
</dbReference>
<dbReference type="SUPFAM" id="SSF54593">
    <property type="entry name" value="Glyoxalase/Bleomycin resistance protein/Dihydroxybiphenyl dioxygenase"/>
    <property type="match status" value="1"/>
</dbReference>
<evidence type="ECO:0000259" key="1">
    <source>
        <dbReference type="PROSITE" id="PS51819"/>
    </source>
</evidence>
<proteinExistence type="predicted"/>
<reference evidence="3" key="1">
    <citation type="journal article" date="2019" name="Int. J. Syst. Evol. Microbiol.">
        <title>The Global Catalogue of Microorganisms (GCM) 10K type strain sequencing project: providing services to taxonomists for standard genome sequencing and annotation.</title>
        <authorList>
            <consortium name="The Broad Institute Genomics Platform"/>
            <consortium name="The Broad Institute Genome Sequencing Center for Infectious Disease"/>
            <person name="Wu L."/>
            <person name="Ma J."/>
        </authorList>
    </citation>
    <scope>NUCLEOTIDE SEQUENCE [LARGE SCALE GENOMIC DNA]</scope>
    <source>
        <strain evidence="3">CGMCC 1.1927</strain>
    </source>
</reference>
<dbReference type="Gene3D" id="3.10.180.10">
    <property type="entry name" value="2,3-Dihydroxybiphenyl 1,2-Dioxygenase, domain 1"/>
    <property type="match status" value="1"/>
</dbReference>
<dbReference type="InterPro" id="IPR037523">
    <property type="entry name" value="VOC_core"/>
</dbReference>
<gene>
    <name evidence="2" type="ORF">GCM10011577_03570</name>
</gene>
<accession>A0ABQ1XD44</accession>
<dbReference type="PANTHER" id="PTHR36503:SF1">
    <property type="entry name" value="BLR2520 PROTEIN"/>
    <property type="match status" value="1"/>
</dbReference>
<dbReference type="Pfam" id="PF00903">
    <property type="entry name" value="Glyoxalase"/>
    <property type="match status" value="1"/>
</dbReference>
<protein>
    <submittedName>
        <fullName evidence="2">Glyoxalase</fullName>
    </submittedName>
</protein>